<dbReference type="GeneID" id="9808920"/>
<name>A0A6A5GKU9_CAERE</name>
<dbReference type="AlphaFoldDB" id="A0A6A5GKU9"/>
<accession>A0A6A5GKU9</accession>
<dbReference type="Proteomes" id="UP000483820">
    <property type="component" value="Chromosome V"/>
</dbReference>
<sequence length="647" mass="74385">MESVLKLDSTVIQENEASPQTFCSIPSCHSLFTSDSTAFHLPSTGMLVCSDCYKLYLKSEYEKVIAAERGAVNEKSECDSPLPEACKSSVEDNLVFNLEEESMEVESPVEEWNMPAAKTQIYPIANQSNTEFQYSEEYNYGVDPSLLLPYSYQESNILCNIDAYQNPSYQPKIYFNSSGINFSENSAKILTYTTLEPASSSTCPLETPITDNPGISCQEETIAYPPEMQERKTESDKNSETQEPQSENIQKGQNCANEYCKQKLLPKRNALHPVTQKRVCQTCQTYYKRNGKDRELTTTRKTENDETKNSLSETQESQSETIQESQKCANNICKQTLLLGKISVHPVTKEKICRPCYDYHRKTGRDRLKVIVTRKKREEHETHCANPYCKQPLLPRRNALHPVTQKRVCPACCIYYERNGRDRGFMTLKIRKRESHETNCANNLCQQLLLPKHFRPHPVTKEKLCICVYQRGNLRHPETGKWIYSNCLRRYFVGSGKWSAKGEKACYAYHKKNGKDREKVWTASRRVNETKGFTVIKLKEKKRNNSRQAEGMFSSENNEKHDVDDQKMVGTKLKELDCDRYGSLSDMMSISSGDDSREESSESDCESDLSEMDFERKIYASFFVCKVIKIASTNYKYQNIMIKDCYV</sequence>
<feature type="region of interest" description="Disordered" evidence="1">
    <location>
        <begin position="294"/>
        <end position="320"/>
    </location>
</feature>
<dbReference type="CTD" id="9808920"/>
<protein>
    <submittedName>
        <fullName evidence="2">Uncharacterized protein</fullName>
    </submittedName>
</protein>
<evidence type="ECO:0000256" key="1">
    <source>
        <dbReference type="SAM" id="MobiDB-lite"/>
    </source>
</evidence>
<gene>
    <name evidence="2" type="ORF">GCK72_021525</name>
</gene>
<comment type="caution">
    <text evidence="2">The sequence shown here is derived from an EMBL/GenBank/DDBJ whole genome shotgun (WGS) entry which is preliminary data.</text>
</comment>
<dbReference type="KEGG" id="crq:GCK72_021525"/>
<reference evidence="2 3" key="1">
    <citation type="submission" date="2019-12" db="EMBL/GenBank/DDBJ databases">
        <title>Chromosome-level assembly of the Caenorhabditis remanei genome.</title>
        <authorList>
            <person name="Teterina A.A."/>
            <person name="Willis J.H."/>
            <person name="Phillips P.C."/>
        </authorList>
    </citation>
    <scope>NUCLEOTIDE SEQUENCE [LARGE SCALE GENOMIC DNA]</scope>
    <source>
        <strain evidence="2 3">PX506</strain>
        <tissue evidence="2">Whole organism</tissue>
    </source>
</reference>
<proteinExistence type="predicted"/>
<organism evidence="2 3">
    <name type="scientific">Caenorhabditis remanei</name>
    <name type="common">Caenorhabditis vulgaris</name>
    <dbReference type="NCBI Taxonomy" id="31234"/>
    <lineage>
        <taxon>Eukaryota</taxon>
        <taxon>Metazoa</taxon>
        <taxon>Ecdysozoa</taxon>
        <taxon>Nematoda</taxon>
        <taxon>Chromadorea</taxon>
        <taxon>Rhabditida</taxon>
        <taxon>Rhabditina</taxon>
        <taxon>Rhabditomorpha</taxon>
        <taxon>Rhabditoidea</taxon>
        <taxon>Rhabditidae</taxon>
        <taxon>Peloderinae</taxon>
        <taxon>Caenorhabditis</taxon>
    </lineage>
</organism>
<feature type="region of interest" description="Disordered" evidence="1">
    <location>
        <begin position="225"/>
        <end position="250"/>
    </location>
</feature>
<dbReference type="EMBL" id="WUAV01000005">
    <property type="protein sequence ID" value="KAF1754959.1"/>
    <property type="molecule type" value="Genomic_DNA"/>
</dbReference>
<feature type="compositionally biased region" description="Basic and acidic residues" evidence="1">
    <location>
        <begin position="228"/>
        <end position="240"/>
    </location>
</feature>
<feature type="compositionally biased region" description="Basic and acidic residues" evidence="1">
    <location>
        <begin position="294"/>
        <end position="308"/>
    </location>
</feature>
<evidence type="ECO:0000313" key="2">
    <source>
        <dbReference type="EMBL" id="KAF1754959.1"/>
    </source>
</evidence>
<evidence type="ECO:0000313" key="3">
    <source>
        <dbReference type="Proteomes" id="UP000483820"/>
    </source>
</evidence>
<dbReference type="RefSeq" id="XP_053583240.1">
    <property type="nucleotide sequence ID" value="XM_053734327.1"/>
</dbReference>
<feature type="compositionally biased region" description="Polar residues" evidence="1">
    <location>
        <begin position="241"/>
        <end position="250"/>
    </location>
</feature>